<dbReference type="RefSeq" id="WP_216415604.1">
    <property type="nucleotide sequence ID" value="NZ_JAHLQK010000002.1"/>
</dbReference>
<dbReference type="PANTHER" id="PTHR24960">
    <property type="entry name" value="PHOTOSYSTEM I IRON-SULFUR CENTER-RELATED"/>
    <property type="match status" value="1"/>
</dbReference>
<dbReference type="InterPro" id="IPR017896">
    <property type="entry name" value="4Fe4S_Fe-S-bd"/>
</dbReference>
<dbReference type="PROSITE" id="PS51379">
    <property type="entry name" value="4FE4S_FER_2"/>
    <property type="match status" value="2"/>
</dbReference>
<evidence type="ECO:0000259" key="8">
    <source>
        <dbReference type="PROSITE" id="PS51379"/>
    </source>
</evidence>
<keyword evidence="7" id="KW-0411">Iron-sulfur</keyword>
<comment type="cofactor">
    <cofactor evidence="1">
        <name>[4Fe-4S] cluster</name>
        <dbReference type="ChEBI" id="CHEBI:49883"/>
    </cofactor>
</comment>
<keyword evidence="10" id="KW-1185">Reference proteome</keyword>
<sequence length="263" mass="29727">MIFYFTGTGNSLQVAKDISKYHGEKLFSISAAMHKGEESYEYILKDDEKIGFVFPVYAWGAPKMVLDFIAKLKLSNFKDNYVFAVATCGENIGSTMKAFEDKLKKRNIILNSGFSVVMPSNYMIMGMDVDSIEESKKKLLKADKILKEINKVIEEKQKGIFQLEKGHLPNILTSVINPLFTKFSISTEKFYAKDNCISCGICEKVCNTKTIRIDRKPTWGDKCTQCLACINICPVRAIEYGKATVKKGRYKNPNITVDELVVE</sequence>
<evidence type="ECO:0000256" key="4">
    <source>
        <dbReference type="ARBA" id="ARBA00022485"/>
    </source>
</evidence>
<dbReference type="Pfam" id="PF12800">
    <property type="entry name" value="Fer4_4"/>
    <property type="match status" value="1"/>
</dbReference>
<keyword evidence="5" id="KW-0479">Metal-binding</keyword>
<evidence type="ECO:0000256" key="6">
    <source>
        <dbReference type="ARBA" id="ARBA00023004"/>
    </source>
</evidence>
<comment type="caution">
    <text evidence="9">The sequence shown here is derived from an EMBL/GenBank/DDBJ whole genome shotgun (WGS) entry which is preliminary data.</text>
</comment>
<name>A0ABS6G327_9FIRM</name>
<accession>A0ABS6G327</accession>
<evidence type="ECO:0000256" key="1">
    <source>
        <dbReference type="ARBA" id="ARBA00001966"/>
    </source>
</evidence>
<organism evidence="9 10">
    <name type="scientific">Alkaliphilus flagellatus</name>
    <dbReference type="NCBI Taxonomy" id="2841507"/>
    <lineage>
        <taxon>Bacteria</taxon>
        <taxon>Bacillati</taxon>
        <taxon>Bacillota</taxon>
        <taxon>Clostridia</taxon>
        <taxon>Peptostreptococcales</taxon>
        <taxon>Natronincolaceae</taxon>
        <taxon>Alkaliphilus</taxon>
    </lineage>
</organism>
<protein>
    <recommendedName>
        <fullName evidence="3">Ferredoxin</fullName>
    </recommendedName>
</protein>
<evidence type="ECO:0000256" key="3">
    <source>
        <dbReference type="ARBA" id="ARBA00013529"/>
    </source>
</evidence>
<dbReference type="InterPro" id="IPR047964">
    <property type="entry name" value="EFR1-like"/>
</dbReference>
<dbReference type="InterPro" id="IPR050157">
    <property type="entry name" value="PSI_iron-sulfur_center"/>
</dbReference>
<proteinExistence type="predicted"/>
<reference evidence="9 10" key="1">
    <citation type="submission" date="2021-06" db="EMBL/GenBank/DDBJ databases">
        <authorList>
            <person name="Sun Q."/>
            <person name="Li D."/>
        </authorList>
    </citation>
    <scope>NUCLEOTIDE SEQUENCE [LARGE SCALE GENOMIC DNA]</scope>
    <source>
        <strain evidence="9 10">MSJ-5</strain>
    </source>
</reference>
<feature type="domain" description="4Fe-4S ferredoxin-type" evidence="8">
    <location>
        <begin position="187"/>
        <end position="216"/>
    </location>
</feature>
<dbReference type="EMBL" id="JAHLQK010000002">
    <property type="protein sequence ID" value="MBU5676127.1"/>
    <property type="molecule type" value="Genomic_DNA"/>
</dbReference>
<evidence type="ECO:0000313" key="10">
    <source>
        <dbReference type="Proteomes" id="UP000779508"/>
    </source>
</evidence>
<dbReference type="NCBIfam" id="NF038196">
    <property type="entry name" value="ferrodoxin_EFR1"/>
    <property type="match status" value="1"/>
</dbReference>
<dbReference type="Pfam" id="PF00037">
    <property type="entry name" value="Fer4"/>
    <property type="match status" value="1"/>
</dbReference>
<feature type="domain" description="4Fe-4S ferredoxin-type" evidence="8">
    <location>
        <begin position="221"/>
        <end position="243"/>
    </location>
</feature>
<evidence type="ECO:0000256" key="2">
    <source>
        <dbReference type="ARBA" id="ARBA00003532"/>
    </source>
</evidence>
<evidence type="ECO:0000313" key="9">
    <source>
        <dbReference type="EMBL" id="MBU5676127.1"/>
    </source>
</evidence>
<keyword evidence="4" id="KW-0004">4Fe-4S</keyword>
<dbReference type="PANTHER" id="PTHR24960:SF79">
    <property type="entry name" value="PHOTOSYSTEM I IRON-SULFUR CENTER"/>
    <property type="match status" value="1"/>
</dbReference>
<comment type="function">
    <text evidence="2">Ferredoxins are iron-sulfur proteins that transfer electrons in a wide variety of metabolic reactions.</text>
</comment>
<gene>
    <name evidence="9" type="ORF">KQI88_06830</name>
</gene>
<keyword evidence="6" id="KW-0408">Iron</keyword>
<evidence type="ECO:0000256" key="7">
    <source>
        <dbReference type="ARBA" id="ARBA00023014"/>
    </source>
</evidence>
<dbReference type="InterPro" id="IPR017900">
    <property type="entry name" value="4Fe4S_Fe_S_CS"/>
</dbReference>
<dbReference type="PROSITE" id="PS00198">
    <property type="entry name" value="4FE4S_FER_1"/>
    <property type="match status" value="1"/>
</dbReference>
<dbReference type="Proteomes" id="UP000779508">
    <property type="component" value="Unassembled WGS sequence"/>
</dbReference>
<evidence type="ECO:0000256" key="5">
    <source>
        <dbReference type="ARBA" id="ARBA00022723"/>
    </source>
</evidence>